<proteinExistence type="predicted"/>
<feature type="region of interest" description="Disordered" evidence="1">
    <location>
        <begin position="1"/>
        <end position="25"/>
    </location>
</feature>
<evidence type="ECO:0000313" key="3">
    <source>
        <dbReference type="Proteomes" id="UP001140949"/>
    </source>
</evidence>
<comment type="caution">
    <text evidence="2">The sequence shown here is derived from an EMBL/GenBank/DDBJ whole genome shotgun (WGS) entry which is preliminary data.</text>
</comment>
<dbReference type="EMBL" id="JANAVB010013595">
    <property type="protein sequence ID" value="KAJ6835232.1"/>
    <property type="molecule type" value="Genomic_DNA"/>
</dbReference>
<evidence type="ECO:0000256" key="1">
    <source>
        <dbReference type="SAM" id="MobiDB-lite"/>
    </source>
</evidence>
<reference evidence="2" key="1">
    <citation type="journal article" date="2023" name="GigaByte">
        <title>Genome assembly of the bearded iris, Iris pallida Lam.</title>
        <authorList>
            <person name="Bruccoleri R.E."/>
            <person name="Oakeley E.J."/>
            <person name="Faust A.M.E."/>
            <person name="Altorfer M."/>
            <person name="Dessus-Babus S."/>
            <person name="Burckhardt D."/>
            <person name="Oertli M."/>
            <person name="Naumann U."/>
            <person name="Petersen F."/>
            <person name="Wong J."/>
        </authorList>
    </citation>
    <scope>NUCLEOTIDE SEQUENCE</scope>
    <source>
        <strain evidence="2">GSM-AAB239-AS_SAM_17_03QT</strain>
    </source>
</reference>
<dbReference type="Proteomes" id="UP001140949">
    <property type="component" value="Unassembled WGS sequence"/>
</dbReference>
<accession>A0AAX6H352</accession>
<gene>
    <name evidence="2" type="ORF">M6B38_122515</name>
</gene>
<protein>
    <submittedName>
        <fullName evidence="2">Extensin-like</fullName>
    </submittedName>
</protein>
<evidence type="ECO:0000313" key="2">
    <source>
        <dbReference type="EMBL" id="KAJ6835232.1"/>
    </source>
</evidence>
<reference evidence="2" key="2">
    <citation type="submission" date="2023-04" db="EMBL/GenBank/DDBJ databases">
        <authorList>
            <person name="Bruccoleri R.E."/>
            <person name="Oakeley E.J."/>
            <person name="Faust A.-M."/>
            <person name="Dessus-Babus S."/>
            <person name="Altorfer M."/>
            <person name="Burckhardt D."/>
            <person name="Oertli M."/>
            <person name="Naumann U."/>
            <person name="Petersen F."/>
            <person name="Wong J."/>
        </authorList>
    </citation>
    <scope>NUCLEOTIDE SEQUENCE</scope>
    <source>
        <strain evidence="2">GSM-AAB239-AS_SAM_17_03QT</strain>
        <tissue evidence="2">Leaf</tissue>
    </source>
</reference>
<sequence>MADLTPWVEDGSGDKDARKGATSWRRRDAEDVVVGLGTAGRRAAVTVRFLSFSFYVLC</sequence>
<name>A0AAX6H352_IRIPA</name>
<keyword evidence="3" id="KW-1185">Reference proteome</keyword>
<dbReference type="AlphaFoldDB" id="A0AAX6H352"/>
<organism evidence="2 3">
    <name type="scientific">Iris pallida</name>
    <name type="common">Sweet iris</name>
    <dbReference type="NCBI Taxonomy" id="29817"/>
    <lineage>
        <taxon>Eukaryota</taxon>
        <taxon>Viridiplantae</taxon>
        <taxon>Streptophyta</taxon>
        <taxon>Embryophyta</taxon>
        <taxon>Tracheophyta</taxon>
        <taxon>Spermatophyta</taxon>
        <taxon>Magnoliopsida</taxon>
        <taxon>Liliopsida</taxon>
        <taxon>Asparagales</taxon>
        <taxon>Iridaceae</taxon>
        <taxon>Iridoideae</taxon>
        <taxon>Irideae</taxon>
        <taxon>Iris</taxon>
    </lineage>
</organism>
<feature type="compositionally biased region" description="Basic and acidic residues" evidence="1">
    <location>
        <begin position="12"/>
        <end position="25"/>
    </location>
</feature>